<dbReference type="PANTHER" id="PTHR24305">
    <property type="entry name" value="CYTOCHROME P450"/>
    <property type="match status" value="1"/>
</dbReference>
<dbReference type="SUPFAM" id="SSF48264">
    <property type="entry name" value="Cytochrome P450"/>
    <property type="match status" value="1"/>
</dbReference>
<dbReference type="Pfam" id="PF00067">
    <property type="entry name" value="p450"/>
    <property type="match status" value="1"/>
</dbReference>
<evidence type="ECO:0000256" key="5">
    <source>
        <dbReference type="ARBA" id="ARBA00023004"/>
    </source>
</evidence>
<keyword evidence="4 6" id="KW-0479">Metal-binding</keyword>
<evidence type="ECO:0000256" key="2">
    <source>
        <dbReference type="ARBA" id="ARBA00010617"/>
    </source>
</evidence>
<evidence type="ECO:0000313" key="8">
    <source>
        <dbReference type="EMBL" id="AVY05536.1"/>
    </source>
</evidence>
<dbReference type="InterPro" id="IPR036396">
    <property type="entry name" value="Cyt_P450_sf"/>
</dbReference>
<accession>A0A2R4QF20</accession>
<keyword evidence="7" id="KW-0560">Oxidoreductase</keyword>
<sequence length="579" mass="65912">MDFTLVTAFLSAVITLVLGVYYLCSLLRYIRSAKSTGLPYIVVPCLETETFSQLVTPLLRKAYMKQLGDGKGWPRWCRFMIKDWSWEDKRRAHDEYGEMFLVVSWQGIICYCADAATCWDVMNRRNDFTKPRDKYKILEPYGPNVATAEGSTYRFHVRMTAPTFSDLTGVNNLVWKETTRQTGLLVENWTKAAPQRLDEDINALTLAVISLAGFGKKLESVHEQAQDIPPGYKISFLTALRHTTSYMLAILLFPTWLLDLTPYAEASLAKRQLDTYLRQIIRQERSSGGKDTEPELGTRGNLLQSVVHAFQEDEEQPKQAGHQARQRAFSEDEVMGNLFIYLLGGYETTANSIQYGLLALAMLPEIQSKVIEEIDQVYEEAAADGRQELTYRDDFEKLEYTYGFMYETFRLYPGVTLITKVCEKPQPIKVHDERTGMARTLTLPPGCRVYLSAPGVHYNPRYWEEPEELRPERWTTQRFSHGGEDESKGKKVGAADRTRQMRGTLLTFSDGARACLGRKFAQAEYMAFLAALLRRFRVTLAAGVDASKAKADLDNKSAGKITLAPLDGFRLELRQRIKT</sequence>
<reference evidence="8" key="1">
    <citation type="submission" date="2018-02" db="EMBL/GenBank/DDBJ databases">
        <title>Biosynthetic Pathway for Furanosteroid Demethoxyviridin and Identification of an Unusual Pregnane Side-chain Cleavage.</title>
        <authorList>
            <person name="Wang G.-Q."/>
            <person name="Chen G.-D."/>
            <person name="Qin S.-Y."/>
            <person name="Hu D."/>
            <person name="Awakawa T."/>
            <person name="Li S.-Y."/>
            <person name="Lv J.-M."/>
            <person name="Wang C.-X."/>
            <person name="Yao X.-S."/>
            <person name="Abe I."/>
            <person name="Gao H."/>
        </authorList>
    </citation>
    <scope>NUCLEOTIDE SEQUENCE</scope>
    <source>
        <strain evidence="8">JN8806</strain>
    </source>
</reference>
<dbReference type="AlphaFoldDB" id="A0A2R4QF20"/>
<dbReference type="Gene3D" id="1.10.630.10">
    <property type="entry name" value="Cytochrome P450"/>
    <property type="match status" value="1"/>
</dbReference>
<feature type="binding site" description="axial binding residue" evidence="6">
    <location>
        <position position="515"/>
    </location>
    <ligand>
        <name>heme</name>
        <dbReference type="ChEBI" id="CHEBI:30413"/>
    </ligand>
    <ligandPart>
        <name>Fe</name>
        <dbReference type="ChEBI" id="CHEBI:18248"/>
    </ligandPart>
</feature>
<keyword evidence="3 6" id="KW-0349">Heme</keyword>
<dbReference type="GO" id="GO:0020037">
    <property type="term" value="F:heme binding"/>
    <property type="evidence" value="ECO:0007669"/>
    <property type="project" value="InterPro"/>
</dbReference>
<evidence type="ECO:0000256" key="7">
    <source>
        <dbReference type="RuleBase" id="RU000461"/>
    </source>
</evidence>
<comment type="cofactor">
    <cofactor evidence="1 6">
        <name>heme</name>
        <dbReference type="ChEBI" id="CHEBI:30413"/>
    </cofactor>
</comment>
<dbReference type="PROSITE" id="PS00086">
    <property type="entry name" value="CYTOCHROME_P450"/>
    <property type="match status" value="1"/>
</dbReference>
<protein>
    <submittedName>
        <fullName evidence="8">Cytochrome P450 monooxygenase</fullName>
    </submittedName>
</protein>
<dbReference type="GO" id="GO:0004497">
    <property type="term" value="F:monooxygenase activity"/>
    <property type="evidence" value="ECO:0007669"/>
    <property type="project" value="UniProtKB-KW"/>
</dbReference>
<dbReference type="PRINTS" id="PR00385">
    <property type="entry name" value="P450"/>
</dbReference>
<name>A0A2R4QF20_9PEZI</name>
<dbReference type="InterPro" id="IPR001128">
    <property type="entry name" value="Cyt_P450"/>
</dbReference>
<dbReference type="PANTHER" id="PTHR24305:SF166">
    <property type="entry name" value="CYTOCHROME P450 12A4, MITOCHONDRIAL-RELATED"/>
    <property type="match status" value="1"/>
</dbReference>
<evidence type="ECO:0000256" key="4">
    <source>
        <dbReference type="ARBA" id="ARBA00022723"/>
    </source>
</evidence>
<dbReference type="PRINTS" id="PR00463">
    <property type="entry name" value="EP450I"/>
</dbReference>
<dbReference type="GO" id="GO:0005506">
    <property type="term" value="F:iron ion binding"/>
    <property type="evidence" value="ECO:0007669"/>
    <property type="project" value="InterPro"/>
</dbReference>
<keyword evidence="7 8" id="KW-0503">Monooxygenase</keyword>
<dbReference type="InterPro" id="IPR017972">
    <property type="entry name" value="Cyt_P450_CS"/>
</dbReference>
<evidence type="ECO:0000256" key="6">
    <source>
        <dbReference type="PIRSR" id="PIRSR602401-1"/>
    </source>
</evidence>
<evidence type="ECO:0000256" key="1">
    <source>
        <dbReference type="ARBA" id="ARBA00001971"/>
    </source>
</evidence>
<organism evidence="8">
    <name type="scientific">Nodulisporium sp</name>
    <dbReference type="NCBI Taxonomy" id="1897413"/>
    <lineage>
        <taxon>Eukaryota</taxon>
        <taxon>Fungi</taxon>
        <taxon>Dikarya</taxon>
        <taxon>Ascomycota</taxon>
        <taxon>Pezizomycotina</taxon>
        <taxon>Sordariomycetes</taxon>
        <taxon>Xylariomycetidae</taxon>
        <taxon>Xylariales</taxon>
        <taxon>Xylariaceae</taxon>
        <taxon>Nodulisporium</taxon>
    </lineage>
</organism>
<keyword evidence="5 6" id="KW-0408">Iron</keyword>
<comment type="similarity">
    <text evidence="2 7">Belongs to the cytochrome P450 family.</text>
</comment>
<evidence type="ECO:0000256" key="3">
    <source>
        <dbReference type="ARBA" id="ARBA00022617"/>
    </source>
</evidence>
<dbReference type="EMBL" id="MG886393">
    <property type="protein sequence ID" value="AVY05536.1"/>
    <property type="molecule type" value="Genomic_DNA"/>
</dbReference>
<dbReference type="InterPro" id="IPR050121">
    <property type="entry name" value="Cytochrome_P450_monoxygenase"/>
</dbReference>
<dbReference type="GO" id="GO:0016705">
    <property type="term" value="F:oxidoreductase activity, acting on paired donors, with incorporation or reduction of molecular oxygen"/>
    <property type="evidence" value="ECO:0007669"/>
    <property type="project" value="InterPro"/>
</dbReference>
<gene>
    <name evidence="8" type="primary">g8806</name>
</gene>
<proteinExistence type="inferred from homology"/>
<dbReference type="InterPro" id="IPR002401">
    <property type="entry name" value="Cyt_P450_E_grp-I"/>
</dbReference>